<comment type="caution">
    <text evidence="1">The sequence shown here is derived from an EMBL/GenBank/DDBJ whole genome shotgun (WGS) entry which is preliminary data.</text>
</comment>
<dbReference type="Proteomes" id="UP001298753">
    <property type="component" value="Unassembled WGS sequence"/>
</dbReference>
<evidence type="ECO:0000313" key="2">
    <source>
        <dbReference type="Proteomes" id="UP001298753"/>
    </source>
</evidence>
<name>A0AAW4VWY4_9FIRM</name>
<dbReference type="Gene3D" id="2.180.10.10">
    <property type="entry name" value="RHS repeat-associated core"/>
    <property type="match status" value="1"/>
</dbReference>
<sequence length="282" mass="31394">MIKRIISCIVSTVIVLGATIAYDRTPACRIAVMEQVPTQLASVLPRAASYELELRTEEGNRSYTVNCHDKDGSTFRSYTMQTVEGEEEPLNFTYTDYTYDENGNCTDAITTDKTNNSTLEYRRSYDDKNRVLRTENYEDGELSVSSETVYTEVDNGQSSAVNTVYDADGNELMVVRMGMNTNGDVLSSRTYEGEDNITSSTDNRYDSQGRLIQSVTVDESGVVFEVLTVYSVDGKTQTTRSTIEGGTLSTDTRTFDDNGNLVSMHQTDSDGYASDTTYTQFK</sequence>
<dbReference type="EMBL" id="JAJEPX010000003">
    <property type="protein sequence ID" value="MCC2175975.1"/>
    <property type="molecule type" value="Genomic_DNA"/>
</dbReference>
<reference evidence="1 2" key="1">
    <citation type="submission" date="2021-10" db="EMBL/GenBank/DDBJ databases">
        <title>Anaerobic single-cell dispensing facilitates the cultivation of human gut bacteria.</title>
        <authorList>
            <person name="Afrizal A."/>
        </authorList>
    </citation>
    <scope>NUCLEOTIDE SEQUENCE [LARGE SCALE GENOMIC DNA]</scope>
    <source>
        <strain evidence="1 2">CLA-AA-H270</strain>
    </source>
</reference>
<evidence type="ECO:0000313" key="1">
    <source>
        <dbReference type="EMBL" id="MCC2175975.1"/>
    </source>
</evidence>
<dbReference type="AlphaFoldDB" id="A0AAW4VWY4"/>
<protein>
    <recommendedName>
        <fullName evidence="3">YD repeat-containing protein</fullName>
    </recommendedName>
</protein>
<accession>A0AAW4VWY4</accession>
<evidence type="ECO:0008006" key="3">
    <source>
        <dbReference type="Google" id="ProtNLM"/>
    </source>
</evidence>
<dbReference type="GeneID" id="98661330"/>
<gene>
    <name evidence="1" type="ORF">LKD22_02310</name>
</gene>
<organism evidence="1 2">
    <name type="scientific">Agathobaculum butyriciproducens</name>
    <dbReference type="NCBI Taxonomy" id="1628085"/>
    <lineage>
        <taxon>Bacteria</taxon>
        <taxon>Bacillati</taxon>
        <taxon>Bacillota</taxon>
        <taxon>Clostridia</taxon>
        <taxon>Eubacteriales</taxon>
        <taxon>Butyricicoccaceae</taxon>
        <taxon>Agathobaculum</taxon>
    </lineage>
</organism>
<dbReference type="RefSeq" id="WP_227109447.1">
    <property type="nucleotide sequence ID" value="NZ_JAJCKJ010000011.1"/>
</dbReference>
<proteinExistence type="predicted"/>
<keyword evidence="2" id="KW-1185">Reference proteome</keyword>